<feature type="region of interest" description="Disordered" evidence="1">
    <location>
        <begin position="1"/>
        <end position="58"/>
    </location>
</feature>
<protein>
    <submittedName>
        <fullName evidence="2">Uncharacterized protein</fullName>
    </submittedName>
</protein>
<dbReference type="EMBL" id="JANFAV010000015">
    <property type="protein sequence ID" value="MCW6536695.1"/>
    <property type="molecule type" value="Genomic_DNA"/>
</dbReference>
<gene>
    <name evidence="2" type="ORF">NEE01_18100</name>
</gene>
<reference evidence="2" key="1">
    <citation type="submission" date="2022-06" db="EMBL/GenBank/DDBJ databases">
        <title>Sphingomonas sp. nov. isolated from rhizosphere soil of tomato.</title>
        <authorList>
            <person name="Dong H."/>
            <person name="Gao R."/>
        </authorList>
    </citation>
    <scope>NUCLEOTIDE SEQUENCE</scope>
    <source>
        <strain evidence="2">MMSM24</strain>
    </source>
</reference>
<evidence type="ECO:0000313" key="3">
    <source>
        <dbReference type="Proteomes" id="UP001165565"/>
    </source>
</evidence>
<evidence type="ECO:0000256" key="1">
    <source>
        <dbReference type="SAM" id="MobiDB-lite"/>
    </source>
</evidence>
<proteinExistence type="predicted"/>
<dbReference type="Proteomes" id="UP001165565">
    <property type="component" value="Unassembled WGS sequence"/>
</dbReference>
<evidence type="ECO:0000313" key="2">
    <source>
        <dbReference type="EMBL" id="MCW6536695.1"/>
    </source>
</evidence>
<name>A0AA41ZAW9_9SPHN</name>
<organism evidence="2 3">
    <name type="scientific">Sphingomonas lycopersici</name>
    <dbReference type="NCBI Taxonomy" id="2951807"/>
    <lineage>
        <taxon>Bacteria</taxon>
        <taxon>Pseudomonadati</taxon>
        <taxon>Pseudomonadota</taxon>
        <taxon>Alphaproteobacteria</taxon>
        <taxon>Sphingomonadales</taxon>
        <taxon>Sphingomonadaceae</taxon>
        <taxon>Sphingomonas</taxon>
    </lineage>
</organism>
<feature type="compositionally biased region" description="Low complexity" evidence="1">
    <location>
        <begin position="1"/>
        <end position="33"/>
    </location>
</feature>
<comment type="caution">
    <text evidence="2">The sequence shown here is derived from an EMBL/GenBank/DDBJ whole genome shotgun (WGS) entry which is preliminary data.</text>
</comment>
<dbReference type="RefSeq" id="WP_265270359.1">
    <property type="nucleotide sequence ID" value="NZ_JANFAV010000015.1"/>
</dbReference>
<sequence>MIATTEATAAAAEAEAEAEAAAAPTKAAAAPTAQRRMRAGWPLIQGQGSVGSEAWTSP</sequence>
<keyword evidence="3" id="KW-1185">Reference proteome</keyword>
<dbReference type="AlphaFoldDB" id="A0AA41ZAW9"/>
<accession>A0AA41ZAW9</accession>